<keyword evidence="3" id="KW-0274">FAD</keyword>
<dbReference type="OrthoDB" id="5376590at2759"/>
<keyword evidence="6" id="KW-1185">Reference proteome</keyword>
<comment type="cofactor">
    <cofactor evidence="1">
        <name>FAD</name>
        <dbReference type="ChEBI" id="CHEBI:57692"/>
    </cofactor>
</comment>
<dbReference type="GO" id="GO:0009507">
    <property type="term" value="C:chloroplast"/>
    <property type="evidence" value="ECO:0007669"/>
    <property type="project" value="TreeGrafter"/>
</dbReference>
<comment type="caution">
    <text evidence="5">The sequence shown here is derived from an EMBL/GenBank/DDBJ whole genome shotgun (WGS) entry which is preliminary data.</text>
</comment>
<protein>
    <submittedName>
        <fullName evidence="5">Uncharacterized protein</fullName>
    </submittedName>
</protein>
<gene>
    <name evidence="5" type="ORF">Taro_015061</name>
</gene>
<dbReference type="Proteomes" id="UP000652761">
    <property type="component" value="Unassembled WGS sequence"/>
</dbReference>
<dbReference type="PANTHER" id="PTHR42913">
    <property type="entry name" value="APOPTOSIS-INDUCING FACTOR 1"/>
    <property type="match status" value="1"/>
</dbReference>
<evidence type="ECO:0000256" key="4">
    <source>
        <dbReference type="ARBA" id="ARBA00023002"/>
    </source>
</evidence>
<keyword evidence="2" id="KW-0285">Flavoprotein</keyword>
<dbReference type="InterPro" id="IPR051169">
    <property type="entry name" value="NADH-Q_oxidoreductase"/>
</dbReference>
<accession>A0A843UGJ8</accession>
<dbReference type="EMBL" id="NMUH01000642">
    <property type="protein sequence ID" value="MQL82585.1"/>
    <property type="molecule type" value="Genomic_DNA"/>
</dbReference>
<evidence type="ECO:0000313" key="6">
    <source>
        <dbReference type="Proteomes" id="UP000652761"/>
    </source>
</evidence>
<reference evidence="5" key="1">
    <citation type="submission" date="2017-07" db="EMBL/GenBank/DDBJ databases">
        <title>Taro Niue Genome Assembly and Annotation.</title>
        <authorList>
            <person name="Atibalentja N."/>
            <person name="Keating K."/>
            <person name="Fields C.J."/>
        </authorList>
    </citation>
    <scope>NUCLEOTIDE SEQUENCE</scope>
    <source>
        <strain evidence="5">Niue_2</strain>
        <tissue evidence="5">Leaf</tissue>
    </source>
</reference>
<organism evidence="5 6">
    <name type="scientific">Colocasia esculenta</name>
    <name type="common">Wild taro</name>
    <name type="synonym">Arum esculentum</name>
    <dbReference type="NCBI Taxonomy" id="4460"/>
    <lineage>
        <taxon>Eukaryota</taxon>
        <taxon>Viridiplantae</taxon>
        <taxon>Streptophyta</taxon>
        <taxon>Embryophyta</taxon>
        <taxon>Tracheophyta</taxon>
        <taxon>Spermatophyta</taxon>
        <taxon>Magnoliopsida</taxon>
        <taxon>Liliopsida</taxon>
        <taxon>Araceae</taxon>
        <taxon>Aroideae</taxon>
        <taxon>Colocasieae</taxon>
        <taxon>Colocasia</taxon>
    </lineage>
</organism>
<sequence length="86" mass="9569">MYMTVRFQNLGEMMTLGTNDAAITPSFTEGLTLDGPVGHAARKLAYLWRLPTDEHRVRVGISWLTKSALESLASLQDNLSKTIWSS</sequence>
<keyword evidence="4" id="KW-0560">Oxidoreductase</keyword>
<dbReference type="PANTHER" id="PTHR42913:SF4">
    <property type="entry name" value="ALTERNATIVE NAD(P)H-UBIQUINONE OXIDOREDUCTASE C1, CHLOROPLASTIC_MITOCHONDRIAL"/>
    <property type="match status" value="1"/>
</dbReference>
<evidence type="ECO:0000256" key="3">
    <source>
        <dbReference type="ARBA" id="ARBA00022827"/>
    </source>
</evidence>
<evidence type="ECO:0000256" key="2">
    <source>
        <dbReference type="ARBA" id="ARBA00022630"/>
    </source>
</evidence>
<dbReference type="GO" id="GO:0003955">
    <property type="term" value="F:NAD(P)H dehydrogenase (quinone) activity"/>
    <property type="evidence" value="ECO:0007669"/>
    <property type="project" value="TreeGrafter"/>
</dbReference>
<evidence type="ECO:0000313" key="5">
    <source>
        <dbReference type="EMBL" id="MQL82585.1"/>
    </source>
</evidence>
<dbReference type="AlphaFoldDB" id="A0A843UGJ8"/>
<name>A0A843UGJ8_COLES</name>
<dbReference type="GO" id="GO:0019646">
    <property type="term" value="P:aerobic electron transport chain"/>
    <property type="evidence" value="ECO:0007669"/>
    <property type="project" value="TreeGrafter"/>
</dbReference>
<dbReference type="GO" id="GO:0042372">
    <property type="term" value="P:phylloquinone biosynthetic process"/>
    <property type="evidence" value="ECO:0007669"/>
    <property type="project" value="TreeGrafter"/>
</dbReference>
<evidence type="ECO:0000256" key="1">
    <source>
        <dbReference type="ARBA" id="ARBA00001974"/>
    </source>
</evidence>
<proteinExistence type="predicted"/>